<evidence type="ECO:0000313" key="1">
    <source>
        <dbReference type="EMBL" id="SCZ90701.1"/>
    </source>
</evidence>
<evidence type="ECO:0000313" key="2">
    <source>
        <dbReference type="Proteomes" id="UP000249723"/>
    </source>
</evidence>
<accession>A0A2X0KTA3</accession>
<gene>
    <name evidence="1" type="ORF">BZ3500_MVSOF-1268-A1-R1_CHR1-3G02164</name>
</gene>
<dbReference type="AlphaFoldDB" id="A0A2X0KTA3"/>
<sequence length="208" mass="23406">MASMHTSSSRPSVPFASYGIRNIGMVLLREPFEVPHARRIHAKLVDEQTGRAIYFTQHRTTVYEAALFMGREKINTDAVHGPGFFHCIGQCSEEDLEFRDITVSSQKLYKSGFFSNKTRSWKAPDGLKYSWLTGEDGSLRLTQNKTHSAVVSATDVGNGCTRIVISTQVIGFVELVLLTMLQQEFELSKTHKKMLKEAEDQDGDLSVW</sequence>
<name>A0A2X0KTA3_9BASI</name>
<organism evidence="1 2">
    <name type="scientific">Microbotryum saponariae</name>
    <dbReference type="NCBI Taxonomy" id="289078"/>
    <lineage>
        <taxon>Eukaryota</taxon>
        <taxon>Fungi</taxon>
        <taxon>Dikarya</taxon>
        <taxon>Basidiomycota</taxon>
        <taxon>Pucciniomycotina</taxon>
        <taxon>Microbotryomycetes</taxon>
        <taxon>Microbotryales</taxon>
        <taxon>Microbotryaceae</taxon>
        <taxon>Microbotryum</taxon>
    </lineage>
</organism>
<dbReference type="Proteomes" id="UP000249723">
    <property type="component" value="Unassembled WGS sequence"/>
</dbReference>
<dbReference type="OrthoDB" id="2534030at2759"/>
<keyword evidence="2" id="KW-1185">Reference proteome</keyword>
<protein>
    <submittedName>
        <fullName evidence="1">BZ3500_MvSof-1268-A1-R1_Chr1-3g02164 protein</fullName>
    </submittedName>
</protein>
<dbReference type="EMBL" id="FMWP01000014">
    <property type="protein sequence ID" value="SCZ90701.1"/>
    <property type="molecule type" value="Genomic_DNA"/>
</dbReference>
<proteinExistence type="predicted"/>
<reference evidence="2" key="1">
    <citation type="submission" date="2016-10" db="EMBL/GenBank/DDBJ databases">
        <authorList>
            <person name="Jeantristanb JTB J.-T."/>
            <person name="Ricardo R."/>
        </authorList>
    </citation>
    <scope>NUCLEOTIDE SEQUENCE [LARGE SCALE GENOMIC DNA]</scope>
</reference>